<evidence type="ECO:0000313" key="2">
    <source>
        <dbReference type="EMBL" id="TMQ68206.1"/>
    </source>
</evidence>
<protein>
    <recommendedName>
        <fullName evidence="4">Porin family protein</fullName>
    </recommendedName>
</protein>
<keyword evidence="1" id="KW-0732">Signal</keyword>
<dbReference type="AlphaFoldDB" id="A0A538TX41"/>
<accession>A0A538TX41</accession>
<feature type="signal peptide" evidence="1">
    <location>
        <begin position="1"/>
        <end position="25"/>
    </location>
</feature>
<feature type="chain" id="PRO_5022161990" description="Porin family protein" evidence="1">
    <location>
        <begin position="26"/>
        <end position="269"/>
    </location>
</feature>
<evidence type="ECO:0000256" key="1">
    <source>
        <dbReference type="SAM" id="SignalP"/>
    </source>
</evidence>
<dbReference type="InterPro" id="IPR011250">
    <property type="entry name" value="OMP/PagP_B-barrel"/>
</dbReference>
<dbReference type="Proteomes" id="UP000319771">
    <property type="component" value="Unassembled WGS sequence"/>
</dbReference>
<organism evidence="2 3">
    <name type="scientific">Eiseniibacteriota bacterium</name>
    <dbReference type="NCBI Taxonomy" id="2212470"/>
    <lineage>
        <taxon>Bacteria</taxon>
        <taxon>Candidatus Eiseniibacteriota</taxon>
    </lineage>
</organism>
<dbReference type="EMBL" id="VBPB01000393">
    <property type="protein sequence ID" value="TMQ68206.1"/>
    <property type="molecule type" value="Genomic_DNA"/>
</dbReference>
<sequence>MSRRLMCAAFAALGLSALAPGFIHAGPDAGSGNLLAEAFEPSPVARASAIAWSRYEPHGYASRYRPRRERYNDAGSDWLGHSVAQIHAGFFDPDGPAGAGFLVGLRGGQQLDDMLQIGVGVDWRNKSGRATQVLQQTTGPGGEVIQVQRDLSRYSSNLFPALAYIQLSGPSNLPIVPYAGVAASWQILFLSADDFQTGQSFDATFDGFGWQAWAGAALPLSGRSRLLGEVFVNNADLGRDTYDAASNSNVHETVSTDGMGARFGVSWGF</sequence>
<name>A0A538TX41_UNCEI</name>
<reference evidence="2 3" key="1">
    <citation type="journal article" date="2019" name="Nat. Microbiol.">
        <title>Mediterranean grassland soil C-N compound turnover is dependent on rainfall and depth, and is mediated by genomically divergent microorganisms.</title>
        <authorList>
            <person name="Diamond S."/>
            <person name="Andeer P.F."/>
            <person name="Li Z."/>
            <person name="Crits-Christoph A."/>
            <person name="Burstein D."/>
            <person name="Anantharaman K."/>
            <person name="Lane K.R."/>
            <person name="Thomas B.C."/>
            <person name="Pan C."/>
            <person name="Northen T.R."/>
            <person name="Banfield J.F."/>
        </authorList>
    </citation>
    <scope>NUCLEOTIDE SEQUENCE [LARGE SCALE GENOMIC DNA]</scope>
    <source>
        <strain evidence="2">WS_11</strain>
    </source>
</reference>
<proteinExistence type="predicted"/>
<gene>
    <name evidence="2" type="ORF">E6K81_16690</name>
</gene>
<comment type="caution">
    <text evidence="2">The sequence shown here is derived from an EMBL/GenBank/DDBJ whole genome shotgun (WGS) entry which is preliminary data.</text>
</comment>
<evidence type="ECO:0000313" key="3">
    <source>
        <dbReference type="Proteomes" id="UP000319771"/>
    </source>
</evidence>
<evidence type="ECO:0008006" key="4">
    <source>
        <dbReference type="Google" id="ProtNLM"/>
    </source>
</evidence>
<dbReference type="SUPFAM" id="SSF56925">
    <property type="entry name" value="OMPA-like"/>
    <property type="match status" value="1"/>
</dbReference>